<keyword evidence="7" id="KW-1185">Reference proteome</keyword>
<feature type="compositionally biased region" description="Basic and acidic residues" evidence="5">
    <location>
        <begin position="1098"/>
        <end position="1112"/>
    </location>
</feature>
<dbReference type="InterPro" id="IPR015943">
    <property type="entry name" value="WD40/YVTN_repeat-like_dom_sf"/>
</dbReference>
<feature type="coiled-coil region" evidence="4">
    <location>
        <begin position="610"/>
        <end position="677"/>
    </location>
</feature>
<accession>A0A9D3M2T9</accession>
<dbReference type="InterPro" id="IPR001680">
    <property type="entry name" value="WD40_rpt"/>
</dbReference>
<gene>
    <name evidence="6" type="ORF">ANANG_G00200380</name>
</gene>
<dbReference type="SMART" id="SM00320">
    <property type="entry name" value="WD40"/>
    <property type="match status" value="5"/>
</dbReference>
<comment type="caution">
    <text evidence="6">The sequence shown here is derived from an EMBL/GenBank/DDBJ whole genome shotgun (WGS) entry which is preliminary data.</text>
</comment>
<feature type="repeat" description="WD" evidence="3">
    <location>
        <begin position="424"/>
        <end position="465"/>
    </location>
</feature>
<name>A0A9D3M2T9_ANGAN</name>
<evidence type="ECO:0000256" key="2">
    <source>
        <dbReference type="ARBA" id="ARBA00022737"/>
    </source>
</evidence>
<feature type="coiled-coil region" evidence="4">
    <location>
        <begin position="883"/>
        <end position="917"/>
    </location>
</feature>
<feature type="coiled-coil region" evidence="4">
    <location>
        <begin position="1044"/>
        <end position="1082"/>
    </location>
</feature>
<dbReference type="PROSITE" id="PS50082">
    <property type="entry name" value="WD_REPEATS_2"/>
    <property type="match status" value="3"/>
</dbReference>
<evidence type="ECO:0000313" key="6">
    <source>
        <dbReference type="EMBL" id="KAG5841520.1"/>
    </source>
</evidence>
<dbReference type="Gene3D" id="2.130.10.10">
    <property type="entry name" value="YVTN repeat-like/Quinoprotein amine dehydrogenase"/>
    <property type="match status" value="3"/>
</dbReference>
<dbReference type="Gene3D" id="1.10.287.1490">
    <property type="match status" value="1"/>
</dbReference>
<dbReference type="Proteomes" id="UP001044222">
    <property type="component" value="Chromosome 10"/>
</dbReference>
<dbReference type="InterPro" id="IPR036322">
    <property type="entry name" value="WD40_repeat_dom_sf"/>
</dbReference>
<dbReference type="SUPFAM" id="SSF50978">
    <property type="entry name" value="WD40 repeat-like"/>
    <property type="match status" value="2"/>
</dbReference>
<feature type="region of interest" description="Disordered" evidence="5">
    <location>
        <begin position="1098"/>
        <end position="1148"/>
    </location>
</feature>
<evidence type="ECO:0008006" key="8">
    <source>
        <dbReference type="Google" id="ProtNLM"/>
    </source>
</evidence>
<dbReference type="PANTHER" id="PTHR32215:SF0">
    <property type="entry name" value="CILIA- AND FLAGELLA-ASSOCIATED PROTEIN 57"/>
    <property type="match status" value="1"/>
</dbReference>
<feature type="repeat" description="WD" evidence="3">
    <location>
        <begin position="551"/>
        <end position="584"/>
    </location>
</feature>
<evidence type="ECO:0000256" key="5">
    <source>
        <dbReference type="SAM" id="MobiDB-lite"/>
    </source>
</evidence>
<dbReference type="PROSITE" id="PS50294">
    <property type="entry name" value="WD_REPEATS_REGION"/>
    <property type="match status" value="1"/>
</dbReference>
<proteinExistence type="predicted"/>
<feature type="region of interest" description="Disordered" evidence="5">
    <location>
        <begin position="726"/>
        <end position="755"/>
    </location>
</feature>
<evidence type="ECO:0000256" key="4">
    <source>
        <dbReference type="SAM" id="Coils"/>
    </source>
</evidence>
<dbReference type="PANTHER" id="PTHR32215">
    <property type="entry name" value="CILIA- AND FLAGELLA-ASSOCIATED PROTEIN 57"/>
    <property type="match status" value="1"/>
</dbReference>
<protein>
    <recommendedName>
        <fullName evidence="8">Cilia- and flagella-associated protein 57</fullName>
    </recommendedName>
</protein>
<reference evidence="6" key="1">
    <citation type="submission" date="2021-01" db="EMBL/GenBank/DDBJ databases">
        <title>A chromosome-scale assembly of European eel, Anguilla anguilla.</title>
        <authorList>
            <person name="Henkel C."/>
            <person name="Jong-Raadsen S.A."/>
            <person name="Dufour S."/>
            <person name="Weltzien F.-A."/>
            <person name="Palstra A.P."/>
            <person name="Pelster B."/>
            <person name="Spaink H.P."/>
            <person name="Van Den Thillart G.E."/>
            <person name="Jansen H."/>
            <person name="Zahm M."/>
            <person name="Klopp C."/>
            <person name="Cedric C."/>
            <person name="Louis A."/>
            <person name="Berthelot C."/>
            <person name="Parey E."/>
            <person name="Roest Crollius H."/>
            <person name="Montfort J."/>
            <person name="Robinson-Rechavi M."/>
            <person name="Bucao C."/>
            <person name="Bouchez O."/>
            <person name="Gislard M."/>
            <person name="Lluch J."/>
            <person name="Milhes M."/>
            <person name="Lampietro C."/>
            <person name="Lopez Roques C."/>
            <person name="Donnadieu C."/>
            <person name="Braasch I."/>
            <person name="Desvignes T."/>
            <person name="Postlethwait J."/>
            <person name="Bobe J."/>
            <person name="Guiguen Y."/>
            <person name="Dirks R."/>
        </authorList>
    </citation>
    <scope>NUCLEOTIDE SEQUENCE</scope>
    <source>
        <strain evidence="6">Tag_6206</strain>
        <tissue evidence="6">Liver</tissue>
    </source>
</reference>
<sequence length="1148" mass="132618">MMRFNAATEKSQGLQALAISPDRLYLAVSERGEKSTVTVYELQQDYMRKRKVLSGEGLLQVFVCMAFSHDSQYLIGQSGEPHWTLFLWIWQKNKLIPTIKTGGPTSPICKVSFSPQDNTQVFVCGHGVFKFFSYVEGTLKQTNSKRQEPHHYLSYDWVSESEVLMGTDRGQLLLFRYQDLLWRTDLRTIQDPERLEEQKQEDIHVTAIAAYSKGFACSAGPGLVYLFQKTKDTDIYRISREIRIPFDIYSNDPILAVQQEIASMCVSPLKKSLTVSTDLGQLYTVDLTSEKDQPQFQFLSHSFHCGAVTGLSICIQKPLLATCSKDRTVRIWNFETRTLELCKVFCEVPLSIALHPTGLSILVVFLKKLLLLNLLIDDVRTFKEFPLAGCRECGFSHGGHVFAVACGTDIHFFSTTTLEKVLKLTGHKKKVQSIDWSEDDRKLVSLDVDGAVYEWNVITGELQLEIVHTSYMYTSVAISPDSKIVFVVGTDFTLREIHDAKILAEVPTGDVTYTTMALSRSGRVLFCGTTTGAVMAISCPLFEPKNFLYQGQGHTAPITKMIVTFDDHFLLTVSEDGCLFIWKIVWERYGLKKDMELCYLEEIFITKSDLEEKNRLMQELRTQVKELKIDNRFQLCFKDMDHEREVRKMTEKYTEEIENLKTNNEVLTTENERLELFHEETMEAVVEKNTRELRILKADTYRKLTHEYEVSHAMQLNSQKKLEEYESKLHNSHRPGPRLRAAGEQPASESVSHQQQQEYEVMKKMMEEDADREILDIRCRYEHELQKEQAIATEYRDETGIMRKKASHVQKEMSNKNTEIEKLKLELQKRQNVIDALKKDIVGFKNEIKLRNSNIEEKEKCISELRNMITDLDKSKFLMDYKIKELLNKVEPNEKIIEEMKEQIQEMEGELEMFKTENTKMKLIISELKVKLKVSDTDKRREMQKLSNMEFRMWSFKSDLHHCVEFIQDPRRLKEGIWKLHSTYLEPSDVEFIQRLDSDSQESIRQVLCEREEMARNAIHALKSMLARETETRQASTMKTMKENATLITEINNLRCNLIILEDQLRKNQSELNRKRNFLEDEGPTSLFPLTALAEVQKEQERTAQLRVEPLKRPSQGAEGQAKPGQPPHGGKEPQSMPETGALPSPPS</sequence>
<keyword evidence="2" id="KW-0677">Repeat</keyword>
<evidence type="ECO:0000313" key="7">
    <source>
        <dbReference type="Proteomes" id="UP001044222"/>
    </source>
</evidence>
<feature type="coiled-coil region" evidence="4">
    <location>
        <begin position="806"/>
        <end position="840"/>
    </location>
</feature>
<dbReference type="EMBL" id="JAFIRN010000010">
    <property type="protein sequence ID" value="KAG5841520.1"/>
    <property type="molecule type" value="Genomic_DNA"/>
</dbReference>
<keyword evidence="1 3" id="KW-0853">WD repeat</keyword>
<organism evidence="6 7">
    <name type="scientific">Anguilla anguilla</name>
    <name type="common">European freshwater eel</name>
    <name type="synonym">Muraena anguilla</name>
    <dbReference type="NCBI Taxonomy" id="7936"/>
    <lineage>
        <taxon>Eukaryota</taxon>
        <taxon>Metazoa</taxon>
        <taxon>Chordata</taxon>
        <taxon>Craniata</taxon>
        <taxon>Vertebrata</taxon>
        <taxon>Euteleostomi</taxon>
        <taxon>Actinopterygii</taxon>
        <taxon>Neopterygii</taxon>
        <taxon>Teleostei</taxon>
        <taxon>Anguilliformes</taxon>
        <taxon>Anguillidae</taxon>
        <taxon>Anguilla</taxon>
    </lineage>
</organism>
<feature type="repeat" description="WD" evidence="3">
    <location>
        <begin position="301"/>
        <end position="336"/>
    </location>
</feature>
<dbReference type="PROSITE" id="PS00678">
    <property type="entry name" value="WD_REPEATS_1"/>
    <property type="match status" value="1"/>
</dbReference>
<dbReference type="InterPro" id="IPR019775">
    <property type="entry name" value="WD40_repeat_CS"/>
</dbReference>
<evidence type="ECO:0000256" key="3">
    <source>
        <dbReference type="PROSITE-ProRule" id="PRU00221"/>
    </source>
</evidence>
<evidence type="ECO:0000256" key="1">
    <source>
        <dbReference type="ARBA" id="ARBA00022574"/>
    </source>
</evidence>
<dbReference type="Pfam" id="PF00400">
    <property type="entry name" value="WD40"/>
    <property type="match status" value="3"/>
</dbReference>
<dbReference type="AlphaFoldDB" id="A0A9D3M2T9"/>
<keyword evidence="4" id="KW-0175">Coiled coil</keyword>
<dbReference type="InterPro" id="IPR052993">
    <property type="entry name" value="CFA-57"/>
</dbReference>